<dbReference type="RefSeq" id="WP_380167250.1">
    <property type="nucleotide sequence ID" value="NZ_JBHTNU010000022.1"/>
</dbReference>
<dbReference type="EMBL" id="JBHTNU010000022">
    <property type="protein sequence ID" value="MFD1428379.1"/>
    <property type="molecule type" value="Genomic_DNA"/>
</dbReference>
<reference evidence="2" key="1">
    <citation type="journal article" date="2019" name="Int. J. Syst. Evol. Microbiol.">
        <title>The Global Catalogue of Microorganisms (GCM) 10K type strain sequencing project: providing services to taxonomists for standard genome sequencing and annotation.</title>
        <authorList>
            <consortium name="The Broad Institute Genomics Platform"/>
            <consortium name="The Broad Institute Genome Sequencing Center for Infectious Disease"/>
            <person name="Wu L."/>
            <person name="Ma J."/>
        </authorList>
    </citation>
    <scope>NUCLEOTIDE SEQUENCE [LARGE SCALE GENOMIC DNA]</scope>
    <source>
        <strain evidence="2">S1</strain>
    </source>
</reference>
<dbReference type="Pfam" id="PF11376">
    <property type="entry name" value="DUF3179"/>
    <property type="match status" value="1"/>
</dbReference>
<dbReference type="InterPro" id="IPR021516">
    <property type="entry name" value="DUF3179"/>
</dbReference>
<gene>
    <name evidence="1" type="ORF">ACFQ4Y_15855</name>
</gene>
<keyword evidence="2" id="KW-1185">Reference proteome</keyword>
<name>A0ABW4CEI7_9BACL</name>
<sequence length="213" mass="24112">MCHTGTSMVPLMDGKEHHFFCVGVYNGLAVLMDRETGSYWDHITGECVHGPLQGEKMEMLLLGQMTARQALDRWPDLQLALSKQPPFRRFVLQPLMNFFGRFGIYPPGFKGTMIQRDRRLPDMTSGVGIMTPQVKRFYPIDVIEQAGGELRDTLEGRPVLISVDEDGFLEVDYEDTEAPQDVPQHLFTRWYGFALTYPGCGIYGEDLSSRAPS</sequence>
<evidence type="ECO:0000313" key="1">
    <source>
        <dbReference type="EMBL" id="MFD1428379.1"/>
    </source>
</evidence>
<protein>
    <submittedName>
        <fullName evidence="1">DUF3179 domain-containing (Seleno)protein</fullName>
    </submittedName>
</protein>
<organism evidence="1 2">
    <name type="scientific">Kroppenstedtia sanguinis</name>
    <dbReference type="NCBI Taxonomy" id="1380684"/>
    <lineage>
        <taxon>Bacteria</taxon>
        <taxon>Bacillati</taxon>
        <taxon>Bacillota</taxon>
        <taxon>Bacilli</taxon>
        <taxon>Bacillales</taxon>
        <taxon>Thermoactinomycetaceae</taxon>
        <taxon>Kroppenstedtia</taxon>
    </lineage>
</organism>
<accession>A0ABW4CEI7</accession>
<proteinExistence type="predicted"/>
<comment type="caution">
    <text evidence="1">The sequence shown here is derived from an EMBL/GenBank/DDBJ whole genome shotgun (WGS) entry which is preliminary data.</text>
</comment>
<evidence type="ECO:0000313" key="2">
    <source>
        <dbReference type="Proteomes" id="UP001597282"/>
    </source>
</evidence>
<dbReference type="Proteomes" id="UP001597282">
    <property type="component" value="Unassembled WGS sequence"/>
</dbReference>